<gene>
    <name evidence="2" type="ORF">EYF80_055445</name>
</gene>
<dbReference type="EMBL" id="SRLO01001974">
    <property type="protein sequence ID" value="TNN34393.1"/>
    <property type="molecule type" value="Genomic_DNA"/>
</dbReference>
<accession>A0A4Z2F0B2</accession>
<feature type="compositionally biased region" description="Low complexity" evidence="1">
    <location>
        <begin position="34"/>
        <end position="45"/>
    </location>
</feature>
<name>A0A4Z2F0B2_9TELE</name>
<feature type="region of interest" description="Disordered" evidence="1">
    <location>
        <begin position="1"/>
        <end position="62"/>
    </location>
</feature>
<organism evidence="2 3">
    <name type="scientific">Liparis tanakae</name>
    <name type="common">Tanaka's snailfish</name>
    <dbReference type="NCBI Taxonomy" id="230148"/>
    <lineage>
        <taxon>Eukaryota</taxon>
        <taxon>Metazoa</taxon>
        <taxon>Chordata</taxon>
        <taxon>Craniata</taxon>
        <taxon>Vertebrata</taxon>
        <taxon>Euteleostomi</taxon>
        <taxon>Actinopterygii</taxon>
        <taxon>Neopterygii</taxon>
        <taxon>Teleostei</taxon>
        <taxon>Neoteleostei</taxon>
        <taxon>Acanthomorphata</taxon>
        <taxon>Eupercaria</taxon>
        <taxon>Perciformes</taxon>
        <taxon>Cottioidei</taxon>
        <taxon>Cottales</taxon>
        <taxon>Liparidae</taxon>
        <taxon>Liparis</taxon>
    </lineage>
</organism>
<sequence>MCRTTSNTGSKLKTMTPLLHNTTQHSFPKGGIPSISTTESSSSTSDDSHQTQGPLIGAPGGG</sequence>
<feature type="compositionally biased region" description="Polar residues" evidence="1">
    <location>
        <begin position="1"/>
        <end position="26"/>
    </location>
</feature>
<protein>
    <submittedName>
        <fullName evidence="2">Uncharacterized protein</fullName>
    </submittedName>
</protein>
<evidence type="ECO:0000313" key="2">
    <source>
        <dbReference type="EMBL" id="TNN34393.1"/>
    </source>
</evidence>
<reference evidence="2 3" key="1">
    <citation type="submission" date="2019-03" db="EMBL/GenBank/DDBJ databases">
        <title>First draft genome of Liparis tanakae, snailfish: a comprehensive survey of snailfish specific genes.</title>
        <authorList>
            <person name="Kim W."/>
            <person name="Song I."/>
            <person name="Jeong J.-H."/>
            <person name="Kim D."/>
            <person name="Kim S."/>
            <person name="Ryu S."/>
            <person name="Song J.Y."/>
            <person name="Lee S.K."/>
        </authorList>
    </citation>
    <scope>NUCLEOTIDE SEQUENCE [LARGE SCALE GENOMIC DNA]</scope>
    <source>
        <tissue evidence="2">Muscle</tissue>
    </source>
</reference>
<comment type="caution">
    <text evidence="2">The sequence shown here is derived from an EMBL/GenBank/DDBJ whole genome shotgun (WGS) entry which is preliminary data.</text>
</comment>
<evidence type="ECO:0000313" key="3">
    <source>
        <dbReference type="Proteomes" id="UP000314294"/>
    </source>
</evidence>
<proteinExistence type="predicted"/>
<evidence type="ECO:0000256" key="1">
    <source>
        <dbReference type="SAM" id="MobiDB-lite"/>
    </source>
</evidence>
<dbReference type="AlphaFoldDB" id="A0A4Z2F0B2"/>
<keyword evidence="3" id="KW-1185">Reference proteome</keyword>
<dbReference type="Proteomes" id="UP000314294">
    <property type="component" value="Unassembled WGS sequence"/>
</dbReference>